<comment type="caution">
    <text evidence="7">The sequence shown here is derived from an EMBL/GenBank/DDBJ whole genome shotgun (WGS) entry which is preliminary data.</text>
</comment>
<feature type="transmembrane region" description="Helical" evidence="6">
    <location>
        <begin position="13"/>
        <end position="30"/>
    </location>
</feature>
<feature type="transmembrane region" description="Helical" evidence="6">
    <location>
        <begin position="209"/>
        <end position="230"/>
    </location>
</feature>
<dbReference type="Proteomes" id="UP000776983">
    <property type="component" value="Unassembled WGS sequence"/>
</dbReference>
<dbReference type="InterPro" id="IPR043428">
    <property type="entry name" value="LivM-like"/>
</dbReference>
<keyword evidence="4 6" id="KW-1133">Transmembrane helix</keyword>
<evidence type="ECO:0000256" key="5">
    <source>
        <dbReference type="ARBA" id="ARBA00023136"/>
    </source>
</evidence>
<dbReference type="EMBL" id="JACDXW010000010">
    <property type="protein sequence ID" value="MCB5364867.1"/>
    <property type="molecule type" value="Genomic_DNA"/>
</dbReference>
<dbReference type="PANTHER" id="PTHR30482">
    <property type="entry name" value="HIGH-AFFINITY BRANCHED-CHAIN AMINO ACID TRANSPORT SYSTEM PERMEASE"/>
    <property type="match status" value="1"/>
</dbReference>
<dbReference type="InterPro" id="IPR001851">
    <property type="entry name" value="ABC_transp_permease"/>
</dbReference>
<dbReference type="Pfam" id="PF02653">
    <property type="entry name" value="BPD_transp_2"/>
    <property type="match status" value="1"/>
</dbReference>
<protein>
    <submittedName>
        <fullName evidence="7">Branched-chain amino acid ABC transporter permease</fullName>
    </submittedName>
</protein>
<accession>A0ABS8CFP7</accession>
<feature type="transmembrane region" description="Helical" evidence="6">
    <location>
        <begin position="152"/>
        <end position="178"/>
    </location>
</feature>
<evidence type="ECO:0000313" key="8">
    <source>
        <dbReference type="Proteomes" id="UP000776983"/>
    </source>
</evidence>
<dbReference type="PANTHER" id="PTHR30482:SF17">
    <property type="entry name" value="ABC TRANSPORTER ATP-BINDING PROTEIN"/>
    <property type="match status" value="1"/>
</dbReference>
<evidence type="ECO:0000256" key="3">
    <source>
        <dbReference type="ARBA" id="ARBA00022692"/>
    </source>
</evidence>
<gene>
    <name evidence="7" type="ORF">H0484_14055</name>
</gene>
<proteinExistence type="predicted"/>
<feature type="transmembrane region" description="Helical" evidence="6">
    <location>
        <begin position="250"/>
        <end position="275"/>
    </location>
</feature>
<evidence type="ECO:0000256" key="2">
    <source>
        <dbReference type="ARBA" id="ARBA00022475"/>
    </source>
</evidence>
<evidence type="ECO:0000256" key="1">
    <source>
        <dbReference type="ARBA" id="ARBA00004651"/>
    </source>
</evidence>
<keyword evidence="5 6" id="KW-0472">Membrane</keyword>
<dbReference type="RefSeq" id="WP_226955282.1">
    <property type="nucleotide sequence ID" value="NZ_JACDXW010000010.1"/>
</dbReference>
<keyword evidence="3 6" id="KW-0812">Transmembrane</keyword>
<comment type="subcellular location">
    <subcellularLocation>
        <location evidence="1">Cell membrane</location>
        <topology evidence="1">Multi-pass membrane protein</topology>
    </subcellularLocation>
</comment>
<dbReference type="CDD" id="cd06581">
    <property type="entry name" value="TM_PBP1_LivM_like"/>
    <property type="match status" value="1"/>
</dbReference>
<evidence type="ECO:0000256" key="6">
    <source>
        <dbReference type="SAM" id="Phobius"/>
    </source>
</evidence>
<keyword evidence="8" id="KW-1185">Reference proteome</keyword>
<evidence type="ECO:0000313" key="7">
    <source>
        <dbReference type="EMBL" id="MCB5364867.1"/>
    </source>
</evidence>
<feature type="transmembrane region" description="Helical" evidence="6">
    <location>
        <begin position="42"/>
        <end position="75"/>
    </location>
</feature>
<reference evidence="7 8" key="1">
    <citation type="submission" date="2020-07" db="EMBL/GenBank/DDBJ databases">
        <title>Pusillimonas sp. nov., isolated from poultry manure in Taiwan.</title>
        <authorList>
            <person name="Lin S.-Y."/>
            <person name="Tang Y.-S."/>
            <person name="Young C.-C."/>
        </authorList>
    </citation>
    <scope>NUCLEOTIDE SEQUENCE [LARGE SCALE GENOMIC DNA]</scope>
    <source>
        <strain evidence="7 8">CC-YST705</strain>
    </source>
</reference>
<evidence type="ECO:0000256" key="4">
    <source>
        <dbReference type="ARBA" id="ARBA00022989"/>
    </source>
</evidence>
<feature type="transmembrane region" description="Helical" evidence="6">
    <location>
        <begin position="87"/>
        <end position="108"/>
    </location>
</feature>
<sequence length="320" mass="33605">MKLASSNKVGLDAWVVGLILLGALLAVGVLDVYQLKLLGKVLIFWLIALGLQLLVAQAGVISLGHAAFMATGAYIAGLFSLQGQHDLILMLACVAVACAAFGSLMGALILRTQGLYQLMATLAIAQMAYYGFQSLRSLGGDDGFAVSSRPSVLGLITLNTDVKLLLAIIVILALGLYVAHRIRRSEMGALMLAVRDDGRRVASLGISPYGVKVWAFLISAVFTGIGGALFAQLTRFTSPQLGSWYMSGELIILVLLGGGKTRSGLFLAAVAVVGIQEGVARYTDHWPLVLGALVLARVLWPENLGALKKAATPGEQGKAS</sequence>
<feature type="transmembrane region" description="Helical" evidence="6">
    <location>
        <begin position="115"/>
        <end position="132"/>
    </location>
</feature>
<keyword evidence="2" id="KW-1003">Cell membrane</keyword>
<name>A0ABS8CFP7_9BURK</name>
<organism evidence="7 8">
    <name type="scientific">Mesopusillimonas faecipullorum</name>
    <dbReference type="NCBI Taxonomy" id="2755040"/>
    <lineage>
        <taxon>Bacteria</taxon>
        <taxon>Pseudomonadati</taxon>
        <taxon>Pseudomonadota</taxon>
        <taxon>Betaproteobacteria</taxon>
        <taxon>Burkholderiales</taxon>
        <taxon>Alcaligenaceae</taxon>
        <taxon>Mesopusillimonas</taxon>
    </lineage>
</organism>